<gene>
    <name evidence="12" type="ORF">CVT25_008975</name>
</gene>
<comment type="cofactor">
    <cofactor evidence="1 9">
        <name>heme</name>
        <dbReference type="ChEBI" id="CHEBI:30413"/>
    </cofactor>
</comment>
<dbReference type="InterPro" id="IPR017972">
    <property type="entry name" value="Cyt_P450_CS"/>
</dbReference>
<dbReference type="OrthoDB" id="2789670at2759"/>
<keyword evidence="11" id="KW-0472">Membrane</keyword>
<dbReference type="PROSITE" id="PS00086">
    <property type="entry name" value="CYTOCHROME_P450"/>
    <property type="match status" value="1"/>
</dbReference>
<evidence type="ECO:0000256" key="6">
    <source>
        <dbReference type="ARBA" id="ARBA00023002"/>
    </source>
</evidence>
<evidence type="ECO:0000313" key="13">
    <source>
        <dbReference type="Proteomes" id="UP000283269"/>
    </source>
</evidence>
<evidence type="ECO:0000256" key="9">
    <source>
        <dbReference type="PIRSR" id="PIRSR602401-1"/>
    </source>
</evidence>
<dbReference type="PANTHER" id="PTHR46300">
    <property type="entry name" value="P450, PUTATIVE (EUROFUNG)-RELATED-RELATED"/>
    <property type="match status" value="1"/>
</dbReference>
<keyword evidence="7 9" id="KW-0408">Iron</keyword>
<dbReference type="EMBL" id="NHYD01001075">
    <property type="protein sequence ID" value="PPQ92201.1"/>
    <property type="molecule type" value="Genomic_DNA"/>
</dbReference>
<evidence type="ECO:0000256" key="3">
    <source>
        <dbReference type="ARBA" id="ARBA00010617"/>
    </source>
</evidence>
<comment type="similarity">
    <text evidence="3 10">Belongs to the cytochrome P450 family.</text>
</comment>
<keyword evidence="8 10" id="KW-0503">Monooxygenase</keyword>
<organism evidence="12 13">
    <name type="scientific">Psilocybe cyanescens</name>
    <dbReference type="NCBI Taxonomy" id="93625"/>
    <lineage>
        <taxon>Eukaryota</taxon>
        <taxon>Fungi</taxon>
        <taxon>Dikarya</taxon>
        <taxon>Basidiomycota</taxon>
        <taxon>Agaricomycotina</taxon>
        <taxon>Agaricomycetes</taxon>
        <taxon>Agaricomycetidae</taxon>
        <taxon>Agaricales</taxon>
        <taxon>Agaricineae</taxon>
        <taxon>Strophariaceae</taxon>
        <taxon>Psilocybe</taxon>
    </lineage>
</organism>
<feature type="transmembrane region" description="Helical" evidence="11">
    <location>
        <begin position="404"/>
        <end position="432"/>
    </location>
</feature>
<dbReference type="AlphaFoldDB" id="A0A409XN89"/>
<dbReference type="GO" id="GO:0016705">
    <property type="term" value="F:oxidoreductase activity, acting on paired donors, with incorporation or reduction of molecular oxygen"/>
    <property type="evidence" value="ECO:0007669"/>
    <property type="project" value="InterPro"/>
</dbReference>
<evidence type="ECO:0008006" key="14">
    <source>
        <dbReference type="Google" id="ProtNLM"/>
    </source>
</evidence>
<comment type="caution">
    <text evidence="12">The sequence shown here is derived from an EMBL/GenBank/DDBJ whole genome shotgun (WGS) entry which is preliminary data.</text>
</comment>
<keyword evidence="11" id="KW-1133">Transmembrane helix</keyword>
<dbReference type="GO" id="GO:0020037">
    <property type="term" value="F:heme binding"/>
    <property type="evidence" value="ECO:0007669"/>
    <property type="project" value="InterPro"/>
</dbReference>
<dbReference type="Pfam" id="PF00067">
    <property type="entry name" value="p450"/>
    <property type="match status" value="3"/>
</dbReference>
<dbReference type="InterPro" id="IPR002401">
    <property type="entry name" value="Cyt_P450_E_grp-I"/>
</dbReference>
<evidence type="ECO:0000256" key="5">
    <source>
        <dbReference type="ARBA" id="ARBA00022723"/>
    </source>
</evidence>
<keyword evidence="4 9" id="KW-0349">Heme</keyword>
<evidence type="ECO:0000313" key="12">
    <source>
        <dbReference type="EMBL" id="PPQ92201.1"/>
    </source>
</evidence>
<sequence length="556" mass="63902">MWSLSVSTATIAVATFVVVTAIRHFRSSLPLPPGPPARGLAGNAHQITTVEYWKLYQKWSETHGPIIHYRIYKRRYIILNDIRSVLELLEVRSNKYSDRPQAWMYKELVGRKYAVFNISSQHERFRSYRKILHAGLSTRAVPQYYTLFRDEADVLLQRLSETPQDFVSHFRANLSSNSGAIIMKLAYGWTVLDNHDPFVRLMEDSFKLQSEITKPGRWLVDIFPILMEDRVTIVASVRFVPPWFPGGGFRRQAEVFRKEMNKVDVVPFEWAKKQIESGNYIPSFTSRYLLPEDGHPLSAEEEDIIKWCAGALYAGGADTVCVLSAFHTRALNIDATVAFMTAFIAAMMMYPDVQVRAQKEVDDYFGNQEIPKPEDQMSLPFVDALIKEVLRWAPPAPLGNCFFLIYYFTLIITLKVFLIRLSMLIATMVITFPRVSQFLQIFGRSLWIHCPEFVELTDIHPFEPGRYAETKRFFSVGEREGEFDPRKLVFGFGRRVCPGLVFAESAIFINVCSILRRFNIEKVLDSNGVQVTPNLEFTATITSHIKPFPCSIKERL</sequence>
<dbReference type="InterPro" id="IPR036396">
    <property type="entry name" value="Cyt_P450_sf"/>
</dbReference>
<evidence type="ECO:0000256" key="11">
    <source>
        <dbReference type="SAM" id="Phobius"/>
    </source>
</evidence>
<keyword evidence="11" id="KW-0812">Transmembrane</keyword>
<evidence type="ECO:0000256" key="1">
    <source>
        <dbReference type="ARBA" id="ARBA00001971"/>
    </source>
</evidence>
<dbReference type="PANTHER" id="PTHR46300:SF7">
    <property type="entry name" value="P450, PUTATIVE (EUROFUNG)-RELATED"/>
    <property type="match status" value="1"/>
</dbReference>
<dbReference type="InterPro" id="IPR050364">
    <property type="entry name" value="Cytochrome_P450_fung"/>
</dbReference>
<dbReference type="PRINTS" id="PR00385">
    <property type="entry name" value="P450"/>
</dbReference>
<dbReference type="PRINTS" id="PR00463">
    <property type="entry name" value="EP450I"/>
</dbReference>
<reference evidence="12 13" key="1">
    <citation type="journal article" date="2018" name="Evol. Lett.">
        <title>Horizontal gene cluster transfer increased hallucinogenic mushroom diversity.</title>
        <authorList>
            <person name="Reynolds H.T."/>
            <person name="Vijayakumar V."/>
            <person name="Gluck-Thaler E."/>
            <person name="Korotkin H.B."/>
            <person name="Matheny P.B."/>
            <person name="Slot J.C."/>
        </authorList>
    </citation>
    <scope>NUCLEOTIDE SEQUENCE [LARGE SCALE GENOMIC DNA]</scope>
    <source>
        <strain evidence="12 13">2631</strain>
    </source>
</reference>
<evidence type="ECO:0000256" key="8">
    <source>
        <dbReference type="ARBA" id="ARBA00023033"/>
    </source>
</evidence>
<dbReference type="Gene3D" id="1.10.630.10">
    <property type="entry name" value="Cytochrome P450"/>
    <property type="match status" value="1"/>
</dbReference>
<dbReference type="InParanoid" id="A0A409XN89"/>
<name>A0A409XN89_PSICY</name>
<dbReference type="Proteomes" id="UP000283269">
    <property type="component" value="Unassembled WGS sequence"/>
</dbReference>
<keyword evidence="13" id="KW-1185">Reference proteome</keyword>
<keyword evidence="5 9" id="KW-0479">Metal-binding</keyword>
<dbReference type="GO" id="GO:0005506">
    <property type="term" value="F:iron ion binding"/>
    <property type="evidence" value="ECO:0007669"/>
    <property type="project" value="InterPro"/>
</dbReference>
<evidence type="ECO:0000256" key="10">
    <source>
        <dbReference type="RuleBase" id="RU000461"/>
    </source>
</evidence>
<dbReference type="STRING" id="93625.A0A409XN89"/>
<dbReference type="GO" id="GO:0004497">
    <property type="term" value="F:monooxygenase activity"/>
    <property type="evidence" value="ECO:0007669"/>
    <property type="project" value="UniProtKB-KW"/>
</dbReference>
<evidence type="ECO:0000256" key="4">
    <source>
        <dbReference type="ARBA" id="ARBA00022617"/>
    </source>
</evidence>
<feature type="binding site" description="axial binding residue" evidence="9">
    <location>
        <position position="497"/>
    </location>
    <ligand>
        <name>heme</name>
        <dbReference type="ChEBI" id="CHEBI:30413"/>
    </ligand>
    <ligandPart>
        <name>Fe</name>
        <dbReference type="ChEBI" id="CHEBI:18248"/>
    </ligandPart>
</feature>
<accession>A0A409XN89</accession>
<proteinExistence type="inferred from homology"/>
<dbReference type="SUPFAM" id="SSF48264">
    <property type="entry name" value="Cytochrome P450"/>
    <property type="match status" value="2"/>
</dbReference>
<protein>
    <recommendedName>
        <fullName evidence="14">Cytochrome P450</fullName>
    </recommendedName>
</protein>
<evidence type="ECO:0000256" key="7">
    <source>
        <dbReference type="ARBA" id="ARBA00023004"/>
    </source>
</evidence>
<keyword evidence="6 10" id="KW-0560">Oxidoreductase</keyword>
<evidence type="ECO:0000256" key="2">
    <source>
        <dbReference type="ARBA" id="ARBA00005179"/>
    </source>
</evidence>
<comment type="pathway">
    <text evidence="2">Secondary metabolite biosynthesis.</text>
</comment>
<dbReference type="InterPro" id="IPR001128">
    <property type="entry name" value="Cyt_P450"/>
</dbReference>